<name>A0A6M3IN91_9ZZZZ</name>
<dbReference type="AlphaFoldDB" id="A0A6M3IN91"/>
<protein>
    <submittedName>
        <fullName evidence="1">Uncharacterized protein</fullName>
    </submittedName>
</protein>
<gene>
    <name evidence="1" type="ORF">MM415B01376_0002</name>
</gene>
<accession>A0A6M3IN91</accession>
<proteinExistence type="predicted"/>
<organism evidence="1">
    <name type="scientific">viral metagenome</name>
    <dbReference type="NCBI Taxonomy" id="1070528"/>
    <lineage>
        <taxon>unclassified sequences</taxon>
        <taxon>metagenomes</taxon>
        <taxon>organismal metagenomes</taxon>
    </lineage>
</organism>
<reference evidence="1" key="1">
    <citation type="submission" date="2020-03" db="EMBL/GenBank/DDBJ databases">
        <title>The deep terrestrial virosphere.</title>
        <authorList>
            <person name="Holmfeldt K."/>
            <person name="Nilsson E."/>
            <person name="Simone D."/>
            <person name="Lopez-Fernandez M."/>
            <person name="Wu X."/>
            <person name="de Brujin I."/>
            <person name="Lundin D."/>
            <person name="Andersson A."/>
            <person name="Bertilsson S."/>
            <person name="Dopson M."/>
        </authorList>
    </citation>
    <scope>NUCLEOTIDE SEQUENCE</scope>
    <source>
        <strain evidence="1">MM415B01376</strain>
    </source>
</reference>
<dbReference type="EMBL" id="MT141350">
    <property type="protein sequence ID" value="QJA58989.1"/>
    <property type="molecule type" value="Genomic_DNA"/>
</dbReference>
<sequence length="409" mass="47771">MKATDSRKSDFTGTFSVILKLESMSIIIDGACILDFYFIEDIMSFCMTGKIEFIDKHGIVEYGPLTGNEQIVLSYGEKEDRQLVFDIVRIGRIIQSNPSDPTSESVLTIHFADTSLEYFTRRKYSRSWSNTSISDITKHILKYWISDPKIGQWEDNNTKIDLTMPYWTPIEVMMWLSKRGRGAKSGIPGFVYFNNTQDNMRANWTSLDYLFGIYPKVEEDPYIFEGENVYYRNKILDWWISGIDKFSFKGIKGGHRFGYDFNTKTLLNQVYGYSTSVEKSMLMGRFSLYTDITDYRSNFIIEGESTTESLDNIFHSGWLKRYNMQQALNIIVRGYEDRYAGMQIGIEWTSSDRRQMFNKTLKGKWLIKSITHSFNARNNIPYRQRLVLLKNAYNDIDHKTLVKATRKNI</sequence>
<evidence type="ECO:0000313" key="1">
    <source>
        <dbReference type="EMBL" id="QJA58989.1"/>
    </source>
</evidence>